<dbReference type="AlphaFoldDB" id="A0A9W9RPX6"/>
<dbReference type="EMBL" id="JAPZBS010000008">
    <property type="protein sequence ID" value="KAJ5364237.1"/>
    <property type="molecule type" value="Genomic_DNA"/>
</dbReference>
<evidence type="ECO:0000256" key="9">
    <source>
        <dbReference type="SAM" id="MobiDB-lite"/>
    </source>
</evidence>
<dbReference type="CDD" id="cd16998">
    <property type="entry name" value="VHS_GGA_fungi"/>
    <property type="match status" value="1"/>
</dbReference>
<feature type="region of interest" description="Disordered" evidence="9">
    <location>
        <begin position="345"/>
        <end position="371"/>
    </location>
</feature>
<keyword evidence="6" id="KW-0175">Coiled coil</keyword>
<keyword evidence="4" id="KW-0653">Protein transport</keyword>
<feature type="compositionally biased region" description="Low complexity" evidence="9">
    <location>
        <begin position="355"/>
        <end position="368"/>
    </location>
</feature>
<dbReference type="InterPro" id="IPR013041">
    <property type="entry name" value="Clathrin_app_Ig-like_sf"/>
</dbReference>
<dbReference type="CDD" id="cd14235">
    <property type="entry name" value="GAT_GGA_fungi"/>
    <property type="match status" value="1"/>
</dbReference>
<reference evidence="13" key="1">
    <citation type="submission" date="2022-11" db="EMBL/GenBank/DDBJ databases">
        <authorList>
            <person name="Petersen C."/>
        </authorList>
    </citation>
    <scope>NUCLEOTIDE SEQUENCE</scope>
    <source>
        <strain evidence="13">IBT 29864</strain>
    </source>
</reference>
<evidence type="ECO:0000256" key="1">
    <source>
        <dbReference type="ARBA" id="ARBA00004601"/>
    </source>
</evidence>
<dbReference type="Pfam" id="PF00790">
    <property type="entry name" value="VHS"/>
    <property type="match status" value="1"/>
</dbReference>
<dbReference type="InterPro" id="IPR008942">
    <property type="entry name" value="ENTH_VHS"/>
</dbReference>
<feature type="domain" description="GAE" evidence="11">
    <location>
        <begin position="535"/>
        <end position="655"/>
    </location>
</feature>
<protein>
    <submittedName>
        <fullName evidence="13">ADP-ribosylation factor-binding protein GGA2</fullName>
    </submittedName>
</protein>
<keyword evidence="14" id="KW-1185">Reference proteome</keyword>
<dbReference type="Gene3D" id="2.60.40.1230">
    <property type="match status" value="1"/>
</dbReference>
<dbReference type="GO" id="GO:0005802">
    <property type="term" value="C:trans-Golgi network"/>
    <property type="evidence" value="ECO:0007669"/>
    <property type="project" value="TreeGrafter"/>
</dbReference>
<evidence type="ECO:0000259" key="11">
    <source>
        <dbReference type="PROSITE" id="PS50180"/>
    </source>
</evidence>
<comment type="subunit">
    <text evidence="2">Component of the ESCRT-0 complex composed of HSE1 and VPS27.</text>
</comment>
<dbReference type="FunFam" id="1.20.5.170:FF:000024">
    <property type="entry name" value="VHS domain-containing protein"/>
    <property type="match status" value="1"/>
</dbReference>
<dbReference type="Gene3D" id="1.25.40.90">
    <property type="match status" value="1"/>
</dbReference>
<evidence type="ECO:0000256" key="8">
    <source>
        <dbReference type="ARBA" id="ARBA00065344"/>
    </source>
</evidence>
<dbReference type="Pfam" id="PF02883">
    <property type="entry name" value="Alpha_adaptinC2"/>
    <property type="match status" value="1"/>
</dbReference>
<dbReference type="Pfam" id="PF03127">
    <property type="entry name" value="GAT"/>
    <property type="match status" value="1"/>
</dbReference>
<gene>
    <name evidence="13" type="ORF">N7496_009950</name>
</gene>
<dbReference type="PANTHER" id="PTHR47180">
    <property type="entry name" value="ADP-RIBOSYLATION FACTOR-BINDING PROTEIN GGA1-RELATED"/>
    <property type="match status" value="1"/>
</dbReference>
<feature type="compositionally biased region" description="Low complexity" evidence="9">
    <location>
        <begin position="413"/>
        <end position="422"/>
    </location>
</feature>
<dbReference type="FunFam" id="1.25.40.90:FF:000008">
    <property type="entry name" value="VHS domain protein"/>
    <property type="match status" value="1"/>
</dbReference>
<comment type="function">
    <text evidence="7">May play a role in the regulation of membrane traffic through the trans-Golgi network.</text>
</comment>
<evidence type="ECO:0000256" key="2">
    <source>
        <dbReference type="ARBA" id="ARBA00011446"/>
    </source>
</evidence>
<dbReference type="SUPFAM" id="SSF48464">
    <property type="entry name" value="ENTH/VHS domain"/>
    <property type="match status" value="1"/>
</dbReference>
<dbReference type="GO" id="GO:0006895">
    <property type="term" value="P:Golgi to endosome transport"/>
    <property type="evidence" value="ECO:0007669"/>
    <property type="project" value="TreeGrafter"/>
</dbReference>
<dbReference type="GO" id="GO:0006896">
    <property type="term" value="P:Golgi to vacuole transport"/>
    <property type="evidence" value="ECO:0007669"/>
    <property type="project" value="UniProtKB-ARBA"/>
</dbReference>
<evidence type="ECO:0000313" key="14">
    <source>
        <dbReference type="Proteomes" id="UP001147782"/>
    </source>
</evidence>
<dbReference type="FunFam" id="1.20.58.160:FF:000003">
    <property type="entry name" value="VHS domain protein"/>
    <property type="match status" value="1"/>
</dbReference>
<sequence>MAARDRFGAYAEPGLSPLQRAIRNACDPQNYEPNLALNLEVADLVNSKKGNAPREAAVEIVHLINARNQNIALLALALLDICVKNCGYPFHLQISTKEFLNELVRRFPERPPMRPSRVQHRILESIEEWRQTICQTSRYKEDLGFIRDMHRLLLYKGYAFPEVRREDAAVLNPSDNLRSAEEMEEEEKEAQSAKLQELIRRGTPADLQEANRLMKVMAGYDNRHKTDYRAKAAEEVAKVQQKAKILEEMLQSQQPGDSVPEGDVFEELANALQSAHPKIQKMCEEESEDPEAVHKLLEINDSIHRTIERYKLVRKGDFDAASRIPKGTLGTTTGVSKNANNELSLIDFDPEPAPSSNGNGESSSQGGSALENDLLGLSLGEEGPVLGGGISLGASSMGFPPLQTGPSPPAASPQPSQQAPAAFKPNYDILASMSSSRPSSQSSTPAPGISPRPQSTATPPQAADPFAALVSASPRPTSGAFQPPAPHGQAAPTPSSSLLDLAGGVSPPPQPQAMGQAPAAEDDEWDFASSLPLSNVLPSTNKVQVLNSQLRIDFVARRVPSAPRQIHIQAVFSNTTAQPIGELHFQVAVEKSYTLQLRPQSGREVAPQQQYGVKQEMVLDGIDNGKGNSVKIRFKVSYRLGAEAREEQGMVPSLGIA</sequence>
<dbReference type="GO" id="GO:0035091">
    <property type="term" value="F:phosphatidylinositol binding"/>
    <property type="evidence" value="ECO:0007669"/>
    <property type="project" value="InterPro"/>
</dbReference>
<dbReference type="InterPro" id="IPR052653">
    <property type="entry name" value="ARF-binding"/>
</dbReference>
<dbReference type="SUPFAM" id="SSF49348">
    <property type="entry name" value="Clathrin adaptor appendage domain"/>
    <property type="match status" value="1"/>
</dbReference>
<organism evidence="13 14">
    <name type="scientific">Penicillium cataractarum</name>
    <dbReference type="NCBI Taxonomy" id="2100454"/>
    <lineage>
        <taxon>Eukaryota</taxon>
        <taxon>Fungi</taxon>
        <taxon>Dikarya</taxon>
        <taxon>Ascomycota</taxon>
        <taxon>Pezizomycotina</taxon>
        <taxon>Eurotiomycetes</taxon>
        <taxon>Eurotiomycetidae</taxon>
        <taxon>Eurotiales</taxon>
        <taxon>Aspergillaceae</taxon>
        <taxon>Penicillium</taxon>
    </lineage>
</organism>
<accession>A0A9W9RPX6</accession>
<dbReference type="GO" id="GO:0043328">
    <property type="term" value="P:protein transport to vacuole involved in ubiquitin-dependent protein catabolic process via the multivesicular body sorting pathway"/>
    <property type="evidence" value="ECO:0007669"/>
    <property type="project" value="UniProtKB-ARBA"/>
</dbReference>
<feature type="domain" description="VHS" evidence="10">
    <location>
        <begin position="25"/>
        <end position="161"/>
    </location>
</feature>
<keyword evidence="5" id="KW-0333">Golgi apparatus</keyword>
<proteinExistence type="predicted"/>
<feature type="region of interest" description="Disordered" evidence="9">
    <location>
        <begin position="389"/>
        <end position="522"/>
    </location>
</feature>
<dbReference type="PROSITE" id="PS50909">
    <property type="entry name" value="GAT"/>
    <property type="match status" value="1"/>
</dbReference>
<dbReference type="InterPro" id="IPR002014">
    <property type="entry name" value="VHS_dom"/>
</dbReference>
<evidence type="ECO:0000256" key="7">
    <source>
        <dbReference type="ARBA" id="ARBA00053552"/>
    </source>
</evidence>
<evidence type="ECO:0000259" key="12">
    <source>
        <dbReference type="PROSITE" id="PS50909"/>
    </source>
</evidence>
<dbReference type="InterPro" id="IPR038425">
    <property type="entry name" value="GAT_sf"/>
</dbReference>
<dbReference type="PROSITE" id="PS50179">
    <property type="entry name" value="VHS"/>
    <property type="match status" value="1"/>
</dbReference>
<dbReference type="Gene3D" id="1.20.5.170">
    <property type="match status" value="1"/>
</dbReference>
<dbReference type="SMART" id="SM00288">
    <property type="entry name" value="VHS"/>
    <property type="match status" value="1"/>
</dbReference>
<dbReference type="InterPro" id="IPR008152">
    <property type="entry name" value="Clathrin_a/b/g-adaptin_app_Ig"/>
</dbReference>
<evidence type="ECO:0000313" key="13">
    <source>
        <dbReference type="EMBL" id="KAJ5364237.1"/>
    </source>
</evidence>
<evidence type="ECO:0000256" key="3">
    <source>
        <dbReference type="ARBA" id="ARBA00022448"/>
    </source>
</evidence>
<dbReference type="PROSITE" id="PS50180">
    <property type="entry name" value="GAE"/>
    <property type="match status" value="1"/>
</dbReference>
<evidence type="ECO:0000256" key="6">
    <source>
        <dbReference type="ARBA" id="ARBA00023054"/>
    </source>
</evidence>
<dbReference type="InterPro" id="IPR008153">
    <property type="entry name" value="GAE_dom"/>
</dbReference>
<evidence type="ECO:0000259" key="10">
    <source>
        <dbReference type="PROSITE" id="PS50179"/>
    </source>
</evidence>
<dbReference type="GeneID" id="81442042"/>
<evidence type="ECO:0000256" key="4">
    <source>
        <dbReference type="ARBA" id="ARBA00022927"/>
    </source>
</evidence>
<feature type="compositionally biased region" description="Low complexity" evidence="9">
    <location>
        <begin position="432"/>
        <end position="443"/>
    </location>
</feature>
<dbReference type="Gene3D" id="1.20.58.160">
    <property type="match status" value="1"/>
</dbReference>
<dbReference type="RefSeq" id="XP_056551863.1">
    <property type="nucleotide sequence ID" value="XM_056702863.1"/>
</dbReference>
<dbReference type="OrthoDB" id="2018246at2759"/>
<dbReference type="InterPro" id="IPR004152">
    <property type="entry name" value="GAT_dom"/>
</dbReference>
<dbReference type="PANTHER" id="PTHR47180:SF1">
    <property type="entry name" value="ADP-RIBOSYLATION FACTOR-BINDING PROTEIN GGA1-RELATED"/>
    <property type="match status" value="1"/>
</dbReference>
<dbReference type="GO" id="GO:0005829">
    <property type="term" value="C:cytosol"/>
    <property type="evidence" value="ECO:0007669"/>
    <property type="project" value="GOC"/>
</dbReference>
<comment type="caution">
    <text evidence="13">The sequence shown here is derived from an EMBL/GenBank/DDBJ whole genome shotgun (WGS) entry which is preliminary data.</text>
</comment>
<name>A0A9W9RPX6_9EURO</name>
<comment type="subunit">
    <text evidence="8">Binds to ARF1 and ARF2.</text>
</comment>
<dbReference type="SUPFAM" id="SSF89009">
    <property type="entry name" value="GAT-like domain"/>
    <property type="match status" value="1"/>
</dbReference>
<dbReference type="SMART" id="SM00809">
    <property type="entry name" value="Alpha_adaptinC2"/>
    <property type="match status" value="1"/>
</dbReference>
<evidence type="ECO:0000256" key="5">
    <source>
        <dbReference type="ARBA" id="ARBA00023034"/>
    </source>
</evidence>
<dbReference type="GO" id="GO:0043130">
    <property type="term" value="F:ubiquitin binding"/>
    <property type="evidence" value="ECO:0007669"/>
    <property type="project" value="InterPro"/>
</dbReference>
<keyword evidence="3" id="KW-0813">Transport</keyword>
<feature type="domain" description="GAT" evidence="12">
    <location>
        <begin position="188"/>
        <end position="315"/>
    </location>
</feature>
<comment type="subcellular location">
    <subcellularLocation>
        <location evidence="1">Golgi apparatus</location>
        <location evidence="1">trans-Golgi network</location>
    </subcellularLocation>
</comment>
<reference evidence="13" key="2">
    <citation type="journal article" date="2023" name="IMA Fungus">
        <title>Comparative genomic study of the Penicillium genus elucidates a diverse pangenome and 15 lateral gene transfer events.</title>
        <authorList>
            <person name="Petersen C."/>
            <person name="Sorensen T."/>
            <person name="Nielsen M.R."/>
            <person name="Sondergaard T.E."/>
            <person name="Sorensen J.L."/>
            <person name="Fitzpatrick D.A."/>
            <person name="Frisvad J.C."/>
            <person name="Nielsen K.L."/>
        </authorList>
    </citation>
    <scope>NUCLEOTIDE SEQUENCE</scope>
    <source>
        <strain evidence="13">IBT 29864</strain>
    </source>
</reference>
<dbReference type="Proteomes" id="UP001147782">
    <property type="component" value="Unassembled WGS sequence"/>
</dbReference>